<proteinExistence type="predicted"/>
<gene>
    <name evidence="1" type="ORF">PN925_000896</name>
</gene>
<reference evidence="1" key="1">
    <citation type="submission" date="2024-02" db="EMBL/GenBank/DDBJ databases">
        <authorList>
            <consortium name="Clinical and Environmental Microbiology Branch: Whole genome sequencing antimicrobial resistance pathogens in the healthcare setting"/>
        </authorList>
    </citation>
    <scope>NUCLEOTIDE SEQUENCE</scope>
    <source>
        <strain evidence="1">2023KU-00017</strain>
    </source>
</reference>
<protein>
    <submittedName>
        <fullName evidence="1">Uncharacterized protein</fullName>
    </submittedName>
</protein>
<evidence type="ECO:0000313" key="1">
    <source>
        <dbReference type="EMBL" id="EMO9455560.1"/>
    </source>
</evidence>
<dbReference type="EMBL" id="ABKJEP030000006">
    <property type="protein sequence ID" value="EMO9455560.1"/>
    <property type="molecule type" value="Genomic_DNA"/>
</dbReference>
<sequence>MDKYTGILMRDERIKQKRVQHHGKKIAIITVIFFALPVMTQARSVKNIEIIESGTIYDGENNIYEKEACKSFIPEKKQLIKSFKLAEEYKENRWLHDYYSACISYGSVQFKDGQSGKWTLQSSGLASVILNDGSYVYFFYKDNAWKDPNACTYGLGDEPNPDPGC</sequence>
<name>A0AAI9MS60_MORMO</name>
<comment type="caution">
    <text evidence="1">The sequence shown here is derived from an EMBL/GenBank/DDBJ whole genome shotgun (WGS) entry which is preliminary data.</text>
</comment>
<accession>A0AAI9MS60</accession>
<organism evidence="1">
    <name type="scientific">Morganella morganii</name>
    <name type="common">Proteus morganii</name>
    <dbReference type="NCBI Taxonomy" id="582"/>
    <lineage>
        <taxon>Bacteria</taxon>
        <taxon>Pseudomonadati</taxon>
        <taxon>Pseudomonadota</taxon>
        <taxon>Gammaproteobacteria</taxon>
        <taxon>Enterobacterales</taxon>
        <taxon>Morganellaceae</taxon>
        <taxon>Morganella</taxon>
    </lineage>
</organism>
<dbReference type="AlphaFoldDB" id="A0AAI9MS60"/>